<evidence type="ECO:0000256" key="1">
    <source>
        <dbReference type="SAM" id="Phobius"/>
    </source>
</evidence>
<proteinExistence type="predicted"/>
<dbReference type="AlphaFoldDB" id="A0A448MJE0"/>
<dbReference type="Proteomes" id="UP000278733">
    <property type="component" value="Chromosome"/>
</dbReference>
<name>A0A448MJE0_9PAST</name>
<reference evidence="2 3" key="1">
    <citation type="submission" date="2018-12" db="EMBL/GenBank/DDBJ databases">
        <authorList>
            <consortium name="Pathogen Informatics"/>
        </authorList>
    </citation>
    <scope>NUCLEOTIDE SEQUENCE [LARGE SCALE GENOMIC DNA]</scope>
    <source>
        <strain evidence="2 3">NCTC8284</strain>
    </source>
</reference>
<dbReference type="KEGG" id="rpne:NCTC8284_00387"/>
<dbReference type="EMBL" id="LR134405">
    <property type="protein sequence ID" value="VEH65252.1"/>
    <property type="molecule type" value="Genomic_DNA"/>
</dbReference>
<evidence type="ECO:0000313" key="2">
    <source>
        <dbReference type="EMBL" id="VEH65252.1"/>
    </source>
</evidence>
<accession>A0A448MJE0</accession>
<sequence length="57" mass="6097">MRKGDVKNVASLHHGGSEAIEIVAHGDLNTSNIVGKLFVIFVCLAGALLAQFYVIMK</sequence>
<organism evidence="2 3">
    <name type="scientific">Rodentibacter pneumotropicus</name>
    <dbReference type="NCBI Taxonomy" id="758"/>
    <lineage>
        <taxon>Bacteria</taxon>
        <taxon>Pseudomonadati</taxon>
        <taxon>Pseudomonadota</taxon>
        <taxon>Gammaproteobacteria</taxon>
        <taxon>Pasteurellales</taxon>
        <taxon>Pasteurellaceae</taxon>
        <taxon>Rodentibacter</taxon>
    </lineage>
</organism>
<feature type="transmembrane region" description="Helical" evidence="1">
    <location>
        <begin position="37"/>
        <end position="56"/>
    </location>
</feature>
<protein>
    <submittedName>
        <fullName evidence="2">Trk system potassium uptake protein TrkA</fullName>
    </submittedName>
</protein>
<keyword evidence="1" id="KW-0812">Transmembrane</keyword>
<keyword evidence="1" id="KW-0472">Membrane</keyword>
<evidence type="ECO:0000313" key="3">
    <source>
        <dbReference type="Proteomes" id="UP000278733"/>
    </source>
</evidence>
<gene>
    <name evidence="2" type="primary">trkA_3</name>
    <name evidence="2" type="ORF">NCTC8284_00387</name>
</gene>
<keyword evidence="1" id="KW-1133">Transmembrane helix</keyword>